<evidence type="ECO:0000313" key="1">
    <source>
        <dbReference type="EMBL" id="KAI4342050.1"/>
    </source>
</evidence>
<protein>
    <submittedName>
        <fullName evidence="1">Uncharacterized protein</fullName>
    </submittedName>
</protein>
<organism evidence="1 2">
    <name type="scientific">Melastoma candidum</name>
    <dbReference type="NCBI Taxonomy" id="119954"/>
    <lineage>
        <taxon>Eukaryota</taxon>
        <taxon>Viridiplantae</taxon>
        <taxon>Streptophyta</taxon>
        <taxon>Embryophyta</taxon>
        <taxon>Tracheophyta</taxon>
        <taxon>Spermatophyta</taxon>
        <taxon>Magnoliopsida</taxon>
        <taxon>eudicotyledons</taxon>
        <taxon>Gunneridae</taxon>
        <taxon>Pentapetalae</taxon>
        <taxon>rosids</taxon>
        <taxon>malvids</taxon>
        <taxon>Myrtales</taxon>
        <taxon>Melastomataceae</taxon>
        <taxon>Melastomatoideae</taxon>
        <taxon>Melastomateae</taxon>
        <taxon>Melastoma</taxon>
    </lineage>
</organism>
<gene>
    <name evidence="1" type="ORF">MLD38_026711</name>
</gene>
<evidence type="ECO:0000313" key="2">
    <source>
        <dbReference type="Proteomes" id="UP001057402"/>
    </source>
</evidence>
<sequence>MEEPSLAFATTTLVVAVLLITWIGKHANKYLYERNLGETKDYLPPGDYGLPIIGNMWSFLLSFMFGDPESFTSRFVKRFGRAGMYKALMYGSPSVIVTAPEPCRRILFDDERFCPGWPTSTQVLMGKHSFVGIFDEQHRFLRRLTAAPVTGHEALSLYIPYIEQKVKSALEQWSKMGEIEFLTEIRKLTFKIIMYIFLSSESERVVDVLEKEYTHLNHGLRAMAINIPGFVYHRARKARVNLVTTLQSVLDERRRKRSVEGKNYGKKKDMMDGLMEIEDESGRKLRDEEIIDILIMYLNAGHESSAHIAMWSVVLLQQHPEFLEKARKEQEEISKRIPPTQEGLTLKEYRQMEYLSNVTDETLRLISFSLMAFREARQDVEINGYIIPKGWKVLLWFRSIHLDPEIYPDPKRFDPSRWKDFKPRPGTFLPFGGGGRLCPGNDLAKLEIAIFLHYFLLNYRLERVDPKAPTLYLPHTRPKDNCLARIRKLSSPSTA</sequence>
<comment type="caution">
    <text evidence="1">The sequence shown here is derived from an EMBL/GenBank/DDBJ whole genome shotgun (WGS) entry which is preliminary data.</text>
</comment>
<keyword evidence="2" id="KW-1185">Reference proteome</keyword>
<dbReference type="EMBL" id="CM042886">
    <property type="protein sequence ID" value="KAI4342050.1"/>
    <property type="molecule type" value="Genomic_DNA"/>
</dbReference>
<reference evidence="2" key="1">
    <citation type="journal article" date="2023" name="Front. Plant Sci.">
        <title>Chromosomal-level genome assembly of Melastoma candidum provides insights into trichome evolution.</title>
        <authorList>
            <person name="Zhong Y."/>
            <person name="Wu W."/>
            <person name="Sun C."/>
            <person name="Zou P."/>
            <person name="Liu Y."/>
            <person name="Dai S."/>
            <person name="Zhou R."/>
        </authorList>
    </citation>
    <scope>NUCLEOTIDE SEQUENCE [LARGE SCALE GENOMIC DNA]</scope>
</reference>
<accession>A0ACB9P5S9</accession>
<dbReference type="Proteomes" id="UP001057402">
    <property type="component" value="Chromosome 7"/>
</dbReference>
<proteinExistence type="predicted"/>
<name>A0ACB9P5S9_9MYRT</name>